<comment type="similarity">
    <text evidence="2">Belongs to the fructosamine kinase family.</text>
</comment>
<dbReference type="Gene3D" id="3.30.200.20">
    <property type="entry name" value="Phosphorylase Kinase, domain 1"/>
    <property type="match status" value="1"/>
</dbReference>
<accession>A0A6N9T5I4</accession>
<evidence type="ECO:0000256" key="5">
    <source>
        <dbReference type="ARBA" id="ARBA00022833"/>
    </source>
</evidence>
<dbReference type="Gene3D" id="3.90.1200.10">
    <property type="match status" value="1"/>
</dbReference>
<dbReference type="Pfam" id="PF03881">
    <property type="entry name" value="Fructosamin_kin"/>
    <property type="match status" value="1"/>
</dbReference>
<dbReference type="EMBL" id="JAAAMG010000019">
    <property type="protein sequence ID" value="NDW06633.1"/>
    <property type="molecule type" value="Genomic_DNA"/>
</dbReference>
<organism evidence="6 7">
    <name type="scientific">Jiella pacifica</name>
    <dbReference type="NCBI Taxonomy" id="2696469"/>
    <lineage>
        <taxon>Bacteria</taxon>
        <taxon>Pseudomonadati</taxon>
        <taxon>Pseudomonadota</taxon>
        <taxon>Alphaproteobacteria</taxon>
        <taxon>Hyphomicrobiales</taxon>
        <taxon>Aurantimonadaceae</taxon>
        <taxon>Jiella</taxon>
    </lineage>
</organism>
<keyword evidence="4" id="KW-0479">Metal-binding</keyword>
<evidence type="ECO:0000313" key="6">
    <source>
        <dbReference type="EMBL" id="NDW06633.1"/>
    </source>
</evidence>
<proteinExistence type="inferred from homology"/>
<evidence type="ECO:0000313" key="7">
    <source>
        <dbReference type="Proteomes" id="UP000469011"/>
    </source>
</evidence>
<dbReference type="SUPFAM" id="SSF56112">
    <property type="entry name" value="Protein kinase-like (PK-like)"/>
    <property type="match status" value="1"/>
</dbReference>
<evidence type="ECO:0000256" key="4">
    <source>
        <dbReference type="ARBA" id="ARBA00022723"/>
    </source>
</evidence>
<dbReference type="PANTHER" id="PTHR37418">
    <property type="entry name" value="3-KETO-5-AMINOHEXANOATE CLEAVAGE ENZYME-RELATED"/>
    <property type="match status" value="1"/>
</dbReference>
<reference evidence="6 7" key="1">
    <citation type="submission" date="2020-01" db="EMBL/GenBank/DDBJ databases">
        <title>Jiella pacifica sp. nov.</title>
        <authorList>
            <person name="Xue Z."/>
            <person name="Zhu S."/>
            <person name="Chen J."/>
            <person name="Yang J."/>
        </authorList>
    </citation>
    <scope>NUCLEOTIDE SEQUENCE [LARGE SCALE GENOMIC DNA]</scope>
    <source>
        <strain evidence="6 7">40Bstr34</strain>
    </source>
</reference>
<evidence type="ECO:0000256" key="1">
    <source>
        <dbReference type="ARBA" id="ARBA00001947"/>
    </source>
</evidence>
<dbReference type="InterPro" id="IPR008567">
    <property type="entry name" value="BKACE"/>
</dbReference>
<protein>
    <submittedName>
        <fullName evidence="6">Phosphotransferase</fullName>
    </submittedName>
</protein>
<dbReference type="AlphaFoldDB" id="A0A6N9T5I4"/>
<dbReference type="PANTHER" id="PTHR37418:SF2">
    <property type="entry name" value="3-KETO-5-AMINOHEXANOATE CLEAVAGE ENZYME"/>
    <property type="match status" value="1"/>
</dbReference>
<gene>
    <name evidence="6" type="ORF">GTK09_19625</name>
</gene>
<sequence length="574" mass="62021">MSDLAERAAGLLGSTVAETRPFAGGSLSSIEFLRLADGREMLVKSSPSPRAEARMLQAIRAAGVPAPEVFAADDVVLAIERLPDDGGLSHAWTDLGRVLAKLHDTTGEAYGWEDDYAFNRLAIRNTASDDWPRFYAENRLLAAARGTGADVERRVEALCRRLGDVLPKTPRPSLLHGDLWSGNVLASKGRISGLIDPACYHGDGEIDIAMLGLFARPTGAFFEAYGALPAGHRERAPVYALWPALVHLNLFGSGYRGMVEGYLAQAGFCGRLSSPADAYPASARFGLSLFRRTATYRSMSQPTIITVAITGSLPKKADNRAVPITVAEQIESTHEAFEAGASLVHCHVRNDDETPSSDPEKFARLMEGVRKHCPGMIVQFSTGGRSGNGRERGGMLSLKPDMASLSTGSVNFPTRVYENAPDLVDWLAEEMLRYGVKPEIEAFDLSMIFQAATMTKDGRIAGPLHVQFVMGVKNAMPADRDSFAFFAKTLNRLAPDATFTGAGIGRHQTTLIDWSLEEGGHCRTGLEDNVRLSRDELAPSNAALVRLAVERCEAHGRRAATPDEARRILSLAAA</sequence>
<dbReference type="Gene3D" id="3.20.20.70">
    <property type="entry name" value="Aldolase class I"/>
    <property type="match status" value="1"/>
</dbReference>
<dbReference type="InterPro" id="IPR013785">
    <property type="entry name" value="Aldolase_TIM"/>
</dbReference>
<keyword evidence="7" id="KW-1185">Reference proteome</keyword>
<keyword evidence="3 6" id="KW-0808">Transferase</keyword>
<dbReference type="Pfam" id="PF05853">
    <property type="entry name" value="BKACE"/>
    <property type="match status" value="1"/>
</dbReference>
<dbReference type="Proteomes" id="UP000469011">
    <property type="component" value="Unassembled WGS sequence"/>
</dbReference>
<dbReference type="GO" id="GO:0046872">
    <property type="term" value="F:metal ion binding"/>
    <property type="evidence" value="ECO:0007669"/>
    <property type="project" value="UniProtKB-KW"/>
</dbReference>
<comment type="caution">
    <text evidence="6">The sequence shown here is derived from an EMBL/GenBank/DDBJ whole genome shotgun (WGS) entry which is preliminary data.</text>
</comment>
<name>A0A6N9T5I4_9HYPH</name>
<dbReference type="InterPro" id="IPR016477">
    <property type="entry name" value="Fructo-/Ketosamine-3-kinase"/>
</dbReference>
<evidence type="ECO:0000256" key="2">
    <source>
        <dbReference type="ARBA" id="ARBA00009460"/>
    </source>
</evidence>
<dbReference type="GO" id="GO:0043720">
    <property type="term" value="F:3-keto-5-aminohexanoate cleavage activity"/>
    <property type="evidence" value="ECO:0007669"/>
    <property type="project" value="InterPro"/>
</dbReference>
<evidence type="ECO:0000256" key="3">
    <source>
        <dbReference type="ARBA" id="ARBA00022679"/>
    </source>
</evidence>
<keyword evidence="5" id="KW-0862">Zinc</keyword>
<comment type="cofactor">
    <cofactor evidence="1">
        <name>Zn(2+)</name>
        <dbReference type="ChEBI" id="CHEBI:29105"/>
    </cofactor>
</comment>
<dbReference type="InterPro" id="IPR011009">
    <property type="entry name" value="Kinase-like_dom_sf"/>
</dbReference>